<evidence type="ECO:0000256" key="1">
    <source>
        <dbReference type="ARBA" id="ARBA00022801"/>
    </source>
</evidence>
<dbReference type="InterPro" id="IPR029045">
    <property type="entry name" value="ClpP/crotonase-like_dom_sf"/>
</dbReference>
<reference evidence="3 4" key="1">
    <citation type="submission" date="2019-10" db="EMBL/GenBank/DDBJ databases">
        <title>Georgenia wutianyii sp. nov. and Georgenia yuyongxinii sp. nov. isolated from plateau pika (Ochotona curzoniae) in the Qinghai-Tibet plateau of China.</title>
        <authorList>
            <person name="Tian Z."/>
        </authorList>
    </citation>
    <scope>NUCLEOTIDE SEQUENCE [LARGE SCALE GENOMIC DNA]</scope>
    <source>
        <strain evidence="3 4">JCM 19765</strain>
    </source>
</reference>
<protein>
    <submittedName>
        <fullName evidence="3">Enoyl-CoA hydratase/isomerase family protein</fullName>
    </submittedName>
</protein>
<name>A0A6N7EKN5_9MICO</name>
<dbReference type="GO" id="GO:0006574">
    <property type="term" value="P:L-valine catabolic process"/>
    <property type="evidence" value="ECO:0007669"/>
    <property type="project" value="TreeGrafter"/>
</dbReference>
<feature type="domain" description="Enoyl-CoA hydratase/isomerase" evidence="2">
    <location>
        <begin position="13"/>
        <end position="337"/>
    </location>
</feature>
<dbReference type="SUPFAM" id="SSF52096">
    <property type="entry name" value="ClpP/crotonase"/>
    <property type="match status" value="1"/>
</dbReference>
<evidence type="ECO:0000259" key="2">
    <source>
        <dbReference type="Pfam" id="PF16113"/>
    </source>
</evidence>
<dbReference type="NCBIfam" id="NF004127">
    <property type="entry name" value="PRK05617.1"/>
    <property type="match status" value="1"/>
</dbReference>
<dbReference type="InterPro" id="IPR032259">
    <property type="entry name" value="HIBYL-CoA-H"/>
</dbReference>
<dbReference type="Gene3D" id="3.90.226.10">
    <property type="entry name" value="2-enoyl-CoA Hydratase, Chain A, domain 1"/>
    <property type="match status" value="1"/>
</dbReference>
<keyword evidence="3" id="KW-0413">Isomerase</keyword>
<dbReference type="AlphaFoldDB" id="A0A6N7EKN5"/>
<dbReference type="RefSeq" id="WP_152193977.1">
    <property type="nucleotide sequence ID" value="NZ_VUKD01000001.1"/>
</dbReference>
<dbReference type="CDD" id="cd06558">
    <property type="entry name" value="crotonase-like"/>
    <property type="match status" value="1"/>
</dbReference>
<evidence type="ECO:0000313" key="3">
    <source>
        <dbReference type="EMBL" id="MPV37105.1"/>
    </source>
</evidence>
<dbReference type="GO" id="GO:0016853">
    <property type="term" value="F:isomerase activity"/>
    <property type="evidence" value="ECO:0007669"/>
    <property type="project" value="UniProtKB-KW"/>
</dbReference>
<organism evidence="3 4">
    <name type="scientific">Georgenia subflava</name>
    <dbReference type="NCBI Taxonomy" id="1622177"/>
    <lineage>
        <taxon>Bacteria</taxon>
        <taxon>Bacillati</taxon>
        <taxon>Actinomycetota</taxon>
        <taxon>Actinomycetes</taxon>
        <taxon>Micrococcales</taxon>
        <taxon>Bogoriellaceae</taxon>
        <taxon>Georgenia</taxon>
    </lineage>
</organism>
<dbReference type="Pfam" id="PF16113">
    <property type="entry name" value="ECH_2"/>
    <property type="match status" value="1"/>
</dbReference>
<dbReference type="PANTHER" id="PTHR43176:SF5">
    <property type="entry name" value="3-HYDROXYISOBUTYRYL-COA HYDROLASE-LIKE PROTEIN 4, MITOCHONDRIAL"/>
    <property type="match status" value="1"/>
</dbReference>
<dbReference type="Proteomes" id="UP000437709">
    <property type="component" value="Unassembled WGS sequence"/>
</dbReference>
<dbReference type="EMBL" id="WHPC01000026">
    <property type="protein sequence ID" value="MPV37105.1"/>
    <property type="molecule type" value="Genomic_DNA"/>
</dbReference>
<keyword evidence="4" id="KW-1185">Reference proteome</keyword>
<evidence type="ECO:0000313" key="4">
    <source>
        <dbReference type="Proteomes" id="UP000437709"/>
    </source>
</evidence>
<dbReference type="InterPro" id="IPR045004">
    <property type="entry name" value="ECH_dom"/>
</dbReference>
<dbReference type="GO" id="GO:0003860">
    <property type="term" value="F:3-hydroxyisobutyryl-CoA hydrolase activity"/>
    <property type="evidence" value="ECO:0007669"/>
    <property type="project" value="InterPro"/>
</dbReference>
<sequence>MATVNTWRTGGTARIELNRPRALNALDLEMIRDMRATLEAWRDDEQVTEVLVTSASDRAFCAGGDVRAVREEILAGRGGAAGEFFAEEYALNRAIAEYPKPYVAVIDGAAMGGGLGISVHARQRVVTERVVMAMPETAIGFAPDVGASHFLTRLSGDPTGALGTYLALTGTRVGPADALATGLATHLVPSAAVADLVAQAEHEGVAAALAHHVTDVREAGAPVLAAHTEIDRHFAPTTVPEILERLTAADDEWAAQARTTLEQMSPTSLVATLELLRAGTGATLAACLGNELRLATWLTGRPDFVEGVRAVLVDKDRRPRWDPSAPGAVDVGEIRAVLGG</sequence>
<dbReference type="OrthoDB" id="9790967at2"/>
<proteinExistence type="predicted"/>
<dbReference type="PANTHER" id="PTHR43176">
    <property type="entry name" value="3-HYDROXYISOBUTYRYL-COA HYDROLASE-RELATED"/>
    <property type="match status" value="1"/>
</dbReference>
<gene>
    <name evidence="3" type="ORF">GB881_08585</name>
</gene>
<accession>A0A6N7EKN5</accession>
<keyword evidence="1" id="KW-0378">Hydrolase</keyword>
<comment type="caution">
    <text evidence="3">The sequence shown here is derived from an EMBL/GenBank/DDBJ whole genome shotgun (WGS) entry which is preliminary data.</text>
</comment>